<accession>A0ABT4PEJ6</accession>
<dbReference type="RefSeq" id="WP_269876497.1">
    <property type="nucleotide sequence ID" value="NZ_JAPZVM010000001.1"/>
</dbReference>
<evidence type="ECO:0000259" key="2">
    <source>
        <dbReference type="Pfam" id="PF13439"/>
    </source>
</evidence>
<dbReference type="EMBL" id="JAPZVM010000001">
    <property type="protein sequence ID" value="MCZ8371469.1"/>
    <property type="molecule type" value="Genomic_DNA"/>
</dbReference>
<keyword evidence="3" id="KW-0808">Transferase</keyword>
<dbReference type="EC" id="2.4.-.-" evidence="3"/>
<dbReference type="Proteomes" id="UP001141933">
    <property type="component" value="Unassembled WGS sequence"/>
</dbReference>
<dbReference type="PANTHER" id="PTHR45947:SF3">
    <property type="entry name" value="SULFOQUINOVOSYL TRANSFERASE SQD2"/>
    <property type="match status" value="1"/>
</dbReference>
<evidence type="ECO:0000259" key="1">
    <source>
        <dbReference type="Pfam" id="PF00534"/>
    </source>
</evidence>
<sequence>MNKIHICYLVSSLCNEGPVNVMYNIIQYIDFSKFEVSIITLIPEKKNSRLQEFKQFPIHIYQLAPNTKLSPIKLFQVLKQKVIEINPDELHSHCARSLYLMCFLPKKFKRVYTIHIYPGLQQQIMYGKLKGNIVIALNNFFTKRCDLPIGCAESVGELYKQYKGWNILSIPNGSSLPIWQYNEQEKQTLKKELGLKENIKYFIFIGRFSKEKNPDILVEAFNKITSNNIGIIMLGQGPMWDELNKIKNRNIIMPGFTTRVYDYLKASDYYISASDVEGLANTILESMSVGLPMLLSDIPSHQEVLANIRDTQTGYIINHKNPQDIIHKIEKIINLDSNTIRNCIQNLYLQKYTAQIMSESYQQAYIQLLKQ</sequence>
<dbReference type="Gene3D" id="3.40.50.2000">
    <property type="entry name" value="Glycogen Phosphorylase B"/>
    <property type="match status" value="2"/>
</dbReference>
<dbReference type="InterPro" id="IPR050194">
    <property type="entry name" value="Glycosyltransferase_grp1"/>
</dbReference>
<keyword evidence="4" id="KW-1185">Reference proteome</keyword>
<evidence type="ECO:0000313" key="4">
    <source>
        <dbReference type="Proteomes" id="UP001141933"/>
    </source>
</evidence>
<organism evidence="3 4">
    <name type="scientific">Phocaeicola acetigenes</name>
    <dbReference type="NCBI Taxonomy" id="3016083"/>
    <lineage>
        <taxon>Bacteria</taxon>
        <taxon>Pseudomonadati</taxon>
        <taxon>Bacteroidota</taxon>
        <taxon>Bacteroidia</taxon>
        <taxon>Bacteroidales</taxon>
        <taxon>Bacteroidaceae</taxon>
        <taxon>Phocaeicola</taxon>
    </lineage>
</organism>
<dbReference type="InterPro" id="IPR028098">
    <property type="entry name" value="Glyco_trans_4-like_N"/>
</dbReference>
<name>A0ABT4PEJ6_9BACT</name>
<feature type="domain" description="Glycosyl transferase family 1" evidence="1">
    <location>
        <begin position="186"/>
        <end position="346"/>
    </location>
</feature>
<evidence type="ECO:0000313" key="3">
    <source>
        <dbReference type="EMBL" id="MCZ8371469.1"/>
    </source>
</evidence>
<dbReference type="GO" id="GO:0016757">
    <property type="term" value="F:glycosyltransferase activity"/>
    <property type="evidence" value="ECO:0007669"/>
    <property type="project" value="UniProtKB-KW"/>
</dbReference>
<keyword evidence="3" id="KW-0328">Glycosyltransferase</keyword>
<gene>
    <name evidence="3" type="ORF">O6P32_01955</name>
</gene>
<comment type="caution">
    <text evidence="3">The sequence shown here is derived from an EMBL/GenBank/DDBJ whole genome shotgun (WGS) entry which is preliminary data.</text>
</comment>
<feature type="domain" description="Glycosyltransferase subfamily 4-like N-terminal" evidence="2">
    <location>
        <begin position="17"/>
        <end position="173"/>
    </location>
</feature>
<protein>
    <submittedName>
        <fullName evidence="3">Glycosyltransferase</fullName>
        <ecNumber evidence="3">2.4.-.-</ecNumber>
    </submittedName>
</protein>
<dbReference type="SUPFAM" id="SSF53756">
    <property type="entry name" value="UDP-Glycosyltransferase/glycogen phosphorylase"/>
    <property type="match status" value="1"/>
</dbReference>
<proteinExistence type="predicted"/>
<reference evidence="3" key="1">
    <citation type="submission" date="2022-12" db="EMBL/GenBank/DDBJ databases">
        <title>Phocaeicola acetigenes sp. nov., isolated feces from a healthy human.</title>
        <authorList>
            <person name="Do H."/>
            <person name="Ha Y.B."/>
            <person name="Kim J.-S."/>
            <person name="Suh M.K."/>
            <person name="Kim H.S."/>
            <person name="Lee J.-S."/>
        </authorList>
    </citation>
    <scope>NUCLEOTIDE SEQUENCE</scope>
    <source>
        <strain evidence="3">KGMB11183</strain>
    </source>
</reference>
<dbReference type="PANTHER" id="PTHR45947">
    <property type="entry name" value="SULFOQUINOVOSYL TRANSFERASE SQD2"/>
    <property type="match status" value="1"/>
</dbReference>
<dbReference type="Pfam" id="PF13439">
    <property type="entry name" value="Glyco_transf_4"/>
    <property type="match status" value="1"/>
</dbReference>
<dbReference type="Pfam" id="PF00534">
    <property type="entry name" value="Glycos_transf_1"/>
    <property type="match status" value="1"/>
</dbReference>
<dbReference type="InterPro" id="IPR001296">
    <property type="entry name" value="Glyco_trans_1"/>
</dbReference>